<dbReference type="Proteomes" id="UP000574369">
    <property type="component" value="Unassembled WGS sequence"/>
</dbReference>
<reference evidence="2 3" key="1">
    <citation type="submission" date="2020-08" db="EMBL/GenBank/DDBJ databases">
        <title>Genomic Encyclopedia of Type Strains, Phase III (KMG-III): the genomes of soil and plant-associated and newly described type strains.</title>
        <authorList>
            <person name="Whitman W."/>
        </authorList>
    </citation>
    <scope>NUCLEOTIDE SEQUENCE [LARGE SCALE GENOMIC DNA]</scope>
    <source>
        <strain evidence="2 3">CECT 7247</strain>
    </source>
</reference>
<dbReference type="CDD" id="cd02236">
    <property type="entry name" value="cupin_CV2614-like"/>
    <property type="match status" value="1"/>
</dbReference>
<evidence type="ECO:0000313" key="3">
    <source>
        <dbReference type="Proteomes" id="UP000574369"/>
    </source>
</evidence>
<keyword evidence="3" id="KW-1185">Reference proteome</keyword>
<dbReference type="InterPro" id="IPR011051">
    <property type="entry name" value="RmlC_Cupin_sf"/>
</dbReference>
<evidence type="ECO:0000259" key="1">
    <source>
        <dbReference type="Pfam" id="PF07883"/>
    </source>
</evidence>
<feature type="domain" description="Cupin type-2" evidence="1">
    <location>
        <begin position="183"/>
        <end position="249"/>
    </location>
</feature>
<dbReference type="SUPFAM" id="SSF51182">
    <property type="entry name" value="RmlC-like cupins"/>
    <property type="match status" value="1"/>
</dbReference>
<dbReference type="Pfam" id="PF07883">
    <property type="entry name" value="Cupin_2"/>
    <property type="match status" value="1"/>
</dbReference>
<protein>
    <submittedName>
        <fullName evidence="2">Quercetin dioxygenase-like cupin family protein</fullName>
    </submittedName>
</protein>
<name>A0ABR6GUW7_9BURK</name>
<evidence type="ECO:0000313" key="2">
    <source>
        <dbReference type="EMBL" id="MBB3195029.1"/>
    </source>
</evidence>
<dbReference type="Gene3D" id="2.60.120.10">
    <property type="entry name" value="Jelly Rolls"/>
    <property type="match status" value="1"/>
</dbReference>
<proteinExistence type="predicted"/>
<dbReference type="InterPro" id="IPR014710">
    <property type="entry name" value="RmlC-like_jellyroll"/>
</dbReference>
<comment type="caution">
    <text evidence="2">The sequence shown here is derived from an EMBL/GenBank/DDBJ whole genome shotgun (WGS) entry which is preliminary data.</text>
</comment>
<sequence>MLPSLNVDPRLLHSAAAAHLQPAAQAQQAQQAPALMGNAATVTLLVDLMRLPDGSHIRLPAYPELQVQTVTLAPGERLLAAERLLLRHALVQRGELWVAARHGGRAEPVTEGQWALDDGGRAWAASEQGPVQLLVLQHLRRLPGAEPSMQEGAASAPLTLTTDYTGEPITMPDAALRVLVNRYEVLPNATLPWHLNPHQRYAYVERGQLEVQDLAGRSHVYGPGETVVEQRQTVHRGINRGAQPVSLLVFDYVPKEKRSNTVLHPAQSSSAR</sequence>
<dbReference type="RefSeq" id="WP_184294681.1">
    <property type="nucleotide sequence ID" value="NZ_JACHXO010000004.1"/>
</dbReference>
<gene>
    <name evidence="2" type="ORF">FHS28_002432</name>
</gene>
<organism evidence="2 3">
    <name type="scientific">Roseateles terrae</name>
    <dbReference type="NCBI Taxonomy" id="431060"/>
    <lineage>
        <taxon>Bacteria</taxon>
        <taxon>Pseudomonadati</taxon>
        <taxon>Pseudomonadota</taxon>
        <taxon>Betaproteobacteria</taxon>
        <taxon>Burkholderiales</taxon>
        <taxon>Sphaerotilaceae</taxon>
        <taxon>Roseateles</taxon>
    </lineage>
</organism>
<dbReference type="InterPro" id="IPR013096">
    <property type="entry name" value="Cupin_2"/>
</dbReference>
<accession>A0ABR6GUW7</accession>
<dbReference type="EMBL" id="JACHXO010000004">
    <property type="protein sequence ID" value="MBB3195029.1"/>
    <property type="molecule type" value="Genomic_DNA"/>
</dbReference>